<name>A0ACC2GB05_DALPE</name>
<evidence type="ECO:0000313" key="1">
    <source>
        <dbReference type="EMBL" id="KAJ8000869.1"/>
    </source>
</evidence>
<dbReference type="Proteomes" id="UP001157502">
    <property type="component" value="Chromosome 15"/>
</dbReference>
<reference evidence="1" key="1">
    <citation type="submission" date="2021-05" db="EMBL/GenBank/DDBJ databases">
        <authorList>
            <person name="Pan Q."/>
            <person name="Jouanno E."/>
            <person name="Zahm M."/>
            <person name="Klopp C."/>
            <person name="Cabau C."/>
            <person name="Louis A."/>
            <person name="Berthelot C."/>
            <person name="Parey E."/>
            <person name="Roest Crollius H."/>
            <person name="Montfort J."/>
            <person name="Robinson-Rechavi M."/>
            <person name="Bouchez O."/>
            <person name="Lampietro C."/>
            <person name="Lopez Roques C."/>
            <person name="Donnadieu C."/>
            <person name="Postlethwait J."/>
            <person name="Bobe J."/>
            <person name="Dillon D."/>
            <person name="Chandos A."/>
            <person name="von Hippel F."/>
            <person name="Guiguen Y."/>
        </authorList>
    </citation>
    <scope>NUCLEOTIDE SEQUENCE</scope>
    <source>
        <strain evidence="1">YG-Jan2019</strain>
    </source>
</reference>
<organism evidence="1 2">
    <name type="scientific">Dallia pectoralis</name>
    <name type="common">Alaska blackfish</name>
    <dbReference type="NCBI Taxonomy" id="75939"/>
    <lineage>
        <taxon>Eukaryota</taxon>
        <taxon>Metazoa</taxon>
        <taxon>Chordata</taxon>
        <taxon>Craniata</taxon>
        <taxon>Vertebrata</taxon>
        <taxon>Euteleostomi</taxon>
        <taxon>Actinopterygii</taxon>
        <taxon>Neopterygii</taxon>
        <taxon>Teleostei</taxon>
        <taxon>Protacanthopterygii</taxon>
        <taxon>Esociformes</taxon>
        <taxon>Umbridae</taxon>
        <taxon>Dallia</taxon>
    </lineage>
</organism>
<dbReference type="EMBL" id="CM055742">
    <property type="protein sequence ID" value="KAJ8000869.1"/>
    <property type="molecule type" value="Genomic_DNA"/>
</dbReference>
<accession>A0ACC2GB05</accession>
<sequence>MAPAYEPKVTCLPVDRGRVKNETACQTKHERERDRESAEEVQSSRPCSVCVPRIIDRVGAFSGDFFTGTRSERLSSRLTLSPSPRRPCH</sequence>
<gene>
    <name evidence="1" type="ORF">DPEC_G00184870</name>
</gene>
<protein>
    <submittedName>
        <fullName evidence="1">Uncharacterized protein</fullName>
    </submittedName>
</protein>
<proteinExistence type="predicted"/>
<comment type="caution">
    <text evidence="1">The sequence shown here is derived from an EMBL/GenBank/DDBJ whole genome shotgun (WGS) entry which is preliminary data.</text>
</comment>
<keyword evidence="2" id="KW-1185">Reference proteome</keyword>
<evidence type="ECO:0000313" key="2">
    <source>
        <dbReference type="Proteomes" id="UP001157502"/>
    </source>
</evidence>